<organism evidence="1">
    <name type="scientific">uncultured Caudovirales phage</name>
    <dbReference type="NCBI Taxonomy" id="2100421"/>
    <lineage>
        <taxon>Viruses</taxon>
        <taxon>Duplodnaviria</taxon>
        <taxon>Heunggongvirae</taxon>
        <taxon>Uroviricota</taxon>
        <taxon>Caudoviricetes</taxon>
        <taxon>Peduoviridae</taxon>
        <taxon>Maltschvirus</taxon>
        <taxon>Maltschvirus maltsch</taxon>
    </lineage>
</organism>
<accession>A0A6J5M5C9</accession>
<reference evidence="1" key="1">
    <citation type="submission" date="2020-04" db="EMBL/GenBank/DDBJ databases">
        <authorList>
            <person name="Chiriac C."/>
            <person name="Salcher M."/>
            <person name="Ghai R."/>
            <person name="Kavagutti S V."/>
        </authorList>
    </citation>
    <scope>NUCLEOTIDE SEQUENCE</scope>
</reference>
<dbReference type="EMBL" id="LR796352">
    <property type="protein sequence ID" value="CAB4139019.1"/>
    <property type="molecule type" value="Genomic_DNA"/>
</dbReference>
<name>A0A6J5M5C9_9CAUD</name>
<gene>
    <name evidence="1" type="ORF">UFOVP346_14</name>
</gene>
<evidence type="ECO:0000313" key="1">
    <source>
        <dbReference type="EMBL" id="CAB4139019.1"/>
    </source>
</evidence>
<proteinExistence type="predicted"/>
<protein>
    <submittedName>
        <fullName evidence="1">Uncharacterized protein</fullName>
    </submittedName>
</protein>
<sequence>MVNDSFWQYWVPDSDDAPLDLTDPRGPVLSGDTLDHVAIDSLKWHYSNLDPADPELLGAFRRVLSYYGVNIG</sequence>